<evidence type="ECO:0000313" key="2">
    <source>
        <dbReference type="EMBL" id="GGJ61997.1"/>
    </source>
</evidence>
<sequence>MIDITKEITNAVREYTNEVKEGIQEAQKDVSKETAMDLKRTSPKGDYKGGGAYAKGWRAKKTKRGYVVHNATKYQLTHLLEKGHAKRGGGRVPAYPHIGPAEDRAIDEYEKRVEKVIRG</sequence>
<keyword evidence="3" id="KW-1185">Reference proteome</keyword>
<dbReference type="RefSeq" id="WP_188943321.1">
    <property type="nucleotide sequence ID" value="NZ_BMPN01000003.1"/>
</dbReference>
<comment type="caution">
    <text evidence="2">The sequence shown here is derived from an EMBL/GenBank/DDBJ whole genome shotgun (WGS) entry which is preliminary data.</text>
</comment>
<evidence type="ECO:0008006" key="4">
    <source>
        <dbReference type="Google" id="ProtNLM"/>
    </source>
</evidence>
<feature type="compositionally biased region" description="Basic and acidic residues" evidence="1">
    <location>
        <begin position="26"/>
        <end position="47"/>
    </location>
</feature>
<evidence type="ECO:0000256" key="1">
    <source>
        <dbReference type="SAM" id="MobiDB-lite"/>
    </source>
</evidence>
<dbReference type="Proteomes" id="UP000634435">
    <property type="component" value="Unassembled WGS sequence"/>
</dbReference>
<dbReference type="EMBL" id="BMPN01000003">
    <property type="protein sequence ID" value="GGJ61997.1"/>
    <property type="molecule type" value="Genomic_DNA"/>
</dbReference>
<accession>A0ABQ2DLR6</accession>
<proteinExistence type="predicted"/>
<evidence type="ECO:0000313" key="3">
    <source>
        <dbReference type="Proteomes" id="UP000634435"/>
    </source>
</evidence>
<name>A0ABQ2DLR6_9BACI</name>
<feature type="region of interest" description="Disordered" evidence="1">
    <location>
        <begin position="26"/>
        <end position="53"/>
    </location>
</feature>
<gene>
    <name evidence="2" type="ORF">GCM10007111_25130</name>
</gene>
<protein>
    <recommendedName>
        <fullName evidence="4">HK97 gp10 family phage protein</fullName>
    </recommendedName>
</protein>
<organism evidence="2 3">
    <name type="scientific">Virgibacillus kapii</name>
    <dbReference type="NCBI Taxonomy" id="1638645"/>
    <lineage>
        <taxon>Bacteria</taxon>
        <taxon>Bacillati</taxon>
        <taxon>Bacillota</taxon>
        <taxon>Bacilli</taxon>
        <taxon>Bacillales</taxon>
        <taxon>Bacillaceae</taxon>
        <taxon>Virgibacillus</taxon>
    </lineage>
</organism>
<reference evidence="3" key="1">
    <citation type="journal article" date="2019" name="Int. J. Syst. Evol. Microbiol.">
        <title>The Global Catalogue of Microorganisms (GCM) 10K type strain sequencing project: providing services to taxonomists for standard genome sequencing and annotation.</title>
        <authorList>
            <consortium name="The Broad Institute Genomics Platform"/>
            <consortium name="The Broad Institute Genome Sequencing Center for Infectious Disease"/>
            <person name="Wu L."/>
            <person name="Ma J."/>
        </authorList>
    </citation>
    <scope>NUCLEOTIDE SEQUENCE [LARGE SCALE GENOMIC DNA]</scope>
    <source>
        <strain evidence="3">JCM 30071</strain>
    </source>
</reference>